<dbReference type="Proteomes" id="UP000271098">
    <property type="component" value="Unassembled WGS sequence"/>
</dbReference>
<reference evidence="1 2" key="2">
    <citation type="submission" date="2018-11" db="EMBL/GenBank/DDBJ databases">
        <authorList>
            <consortium name="Pathogen Informatics"/>
        </authorList>
    </citation>
    <scope>NUCLEOTIDE SEQUENCE [LARGE SCALE GENOMIC DNA]</scope>
</reference>
<evidence type="ECO:0000313" key="2">
    <source>
        <dbReference type="Proteomes" id="UP000271098"/>
    </source>
</evidence>
<organism evidence="3">
    <name type="scientific">Gongylonema pulchrum</name>
    <dbReference type="NCBI Taxonomy" id="637853"/>
    <lineage>
        <taxon>Eukaryota</taxon>
        <taxon>Metazoa</taxon>
        <taxon>Ecdysozoa</taxon>
        <taxon>Nematoda</taxon>
        <taxon>Chromadorea</taxon>
        <taxon>Rhabditida</taxon>
        <taxon>Spirurina</taxon>
        <taxon>Spiruromorpha</taxon>
        <taxon>Spiruroidea</taxon>
        <taxon>Gongylonematidae</taxon>
        <taxon>Gongylonema</taxon>
    </lineage>
</organism>
<evidence type="ECO:0000313" key="1">
    <source>
        <dbReference type="EMBL" id="VDK70734.1"/>
    </source>
</evidence>
<dbReference type="WBParaSite" id="GPUH_0000932101-mRNA-1">
    <property type="protein sequence ID" value="GPUH_0000932101-mRNA-1"/>
    <property type="gene ID" value="GPUH_0000932101"/>
</dbReference>
<protein>
    <submittedName>
        <fullName evidence="1 3">Uncharacterized protein</fullName>
    </submittedName>
</protein>
<dbReference type="EMBL" id="UYRT01029935">
    <property type="protein sequence ID" value="VDK70734.1"/>
    <property type="molecule type" value="Genomic_DNA"/>
</dbReference>
<proteinExistence type="predicted"/>
<evidence type="ECO:0000313" key="3">
    <source>
        <dbReference type="WBParaSite" id="GPUH_0000932101-mRNA-1"/>
    </source>
</evidence>
<accession>A0A183DKR9</accession>
<sequence>MFQSKVFSRTAYISTQNSIKQIRLSPDVNQHIRAGDLFFPSIADLSCSLGDYDMLDDAKVWPSERETLPQSFLSTEQFVDARPEVEQADEQEAVMNSVKPKRSLFSRLNRAAKNISRFESRYSRPTSYSSTNWDLGASSEQDKVVFTIKMFSTSLCMYRLS</sequence>
<reference evidence="3" key="1">
    <citation type="submission" date="2016-06" db="UniProtKB">
        <authorList>
            <consortium name="WormBaseParasite"/>
        </authorList>
    </citation>
    <scope>IDENTIFICATION</scope>
</reference>
<dbReference type="AlphaFoldDB" id="A0A183DKR9"/>
<keyword evidence="2" id="KW-1185">Reference proteome</keyword>
<name>A0A183DKR9_9BILA</name>
<gene>
    <name evidence="1" type="ORF">GPUH_LOCUS9312</name>
</gene>